<dbReference type="EMBL" id="CAKLBY020000130">
    <property type="protein sequence ID" value="CAK7928664.1"/>
    <property type="molecule type" value="Genomic_DNA"/>
</dbReference>
<comment type="caution">
    <text evidence="1">The sequence shown here is derived from an EMBL/GenBank/DDBJ whole genome shotgun (WGS) entry which is preliminary data.</text>
</comment>
<name>A0AAV1U679_9STRA</name>
<gene>
    <name evidence="1" type="ORF">PM001_LOCUS13814</name>
</gene>
<accession>A0AAV1U679</accession>
<sequence>MFVDQALDMKMEGWQLDQLAQGFRWKALKNLLSSDPVLRILKPKLIGKTQVPKSLPKAATNPMEGMSSTYQKLQDAGYVAGHSMRTNCWNAIRIR</sequence>
<dbReference type="Proteomes" id="UP001162060">
    <property type="component" value="Unassembled WGS sequence"/>
</dbReference>
<dbReference type="AlphaFoldDB" id="A0AAV1U679"/>
<protein>
    <submittedName>
        <fullName evidence="1">Uncharacterized protein</fullName>
    </submittedName>
</protein>
<evidence type="ECO:0000313" key="2">
    <source>
        <dbReference type="Proteomes" id="UP001162060"/>
    </source>
</evidence>
<organism evidence="1 2">
    <name type="scientific">Peronospora matthiolae</name>
    <dbReference type="NCBI Taxonomy" id="2874970"/>
    <lineage>
        <taxon>Eukaryota</taxon>
        <taxon>Sar</taxon>
        <taxon>Stramenopiles</taxon>
        <taxon>Oomycota</taxon>
        <taxon>Peronosporomycetes</taxon>
        <taxon>Peronosporales</taxon>
        <taxon>Peronosporaceae</taxon>
        <taxon>Peronospora</taxon>
    </lineage>
</organism>
<proteinExistence type="predicted"/>
<evidence type="ECO:0000313" key="1">
    <source>
        <dbReference type="EMBL" id="CAK7928664.1"/>
    </source>
</evidence>
<reference evidence="1" key="1">
    <citation type="submission" date="2024-01" db="EMBL/GenBank/DDBJ databases">
        <authorList>
            <person name="Webb A."/>
        </authorList>
    </citation>
    <scope>NUCLEOTIDE SEQUENCE</scope>
    <source>
        <strain evidence="1">Pm1</strain>
    </source>
</reference>